<dbReference type="InterPro" id="IPR011009">
    <property type="entry name" value="Kinase-like_dom_sf"/>
</dbReference>
<name>A0A1I7VPB9_LOALO</name>
<dbReference type="Gene3D" id="1.10.510.10">
    <property type="entry name" value="Transferase(Phosphotransferase) domain 1"/>
    <property type="match status" value="1"/>
</dbReference>
<dbReference type="SUPFAM" id="SSF56112">
    <property type="entry name" value="Protein kinase-like (PK-like)"/>
    <property type="match status" value="1"/>
</dbReference>
<dbReference type="GO" id="GO:0005524">
    <property type="term" value="F:ATP binding"/>
    <property type="evidence" value="ECO:0007669"/>
    <property type="project" value="InterPro"/>
</dbReference>
<dbReference type="AlphaFoldDB" id="A0A1I7VPB9"/>
<reference evidence="4" key="2">
    <citation type="submission" date="2016-11" db="UniProtKB">
        <authorList>
            <consortium name="WormBaseParasite"/>
        </authorList>
    </citation>
    <scope>IDENTIFICATION</scope>
</reference>
<dbReference type="PANTHER" id="PTHR22961:SF13">
    <property type="entry name" value="TRIBBLES"/>
    <property type="match status" value="1"/>
</dbReference>
<dbReference type="GO" id="GO:0004672">
    <property type="term" value="F:protein kinase activity"/>
    <property type="evidence" value="ECO:0007669"/>
    <property type="project" value="InterPro"/>
</dbReference>
<accession>A0A1I7VPB9</accession>
<keyword evidence="3" id="KW-1185">Reference proteome</keyword>
<reference evidence="3" key="1">
    <citation type="submission" date="2012-04" db="EMBL/GenBank/DDBJ databases">
        <title>The Genome Sequence of Loa loa.</title>
        <authorList>
            <consortium name="The Broad Institute Genome Sequencing Platform"/>
            <consortium name="Broad Institute Genome Sequencing Center for Infectious Disease"/>
            <person name="Nutman T.B."/>
            <person name="Fink D.L."/>
            <person name="Russ C."/>
            <person name="Young S."/>
            <person name="Zeng Q."/>
            <person name="Gargeya S."/>
            <person name="Alvarado L."/>
            <person name="Berlin A."/>
            <person name="Chapman S.B."/>
            <person name="Chen Z."/>
            <person name="Freedman E."/>
            <person name="Gellesch M."/>
            <person name="Goldberg J."/>
            <person name="Griggs A."/>
            <person name="Gujja S."/>
            <person name="Heilman E.R."/>
            <person name="Heiman D."/>
            <person name="Howarth C."/>
            <person name="Mehta T."/>
            <person name="Neiman D."/>
            <person name="Pearson M."/>
            <person name="Roberts A."/>
            <person name="Saif S."/>
            <person name="Shea T."/>
            <person name="Shenoy N."/>
            <person name="Sisk P."/>
            <person name="Stolte C."/>
            <person name="Sykes S."/>
            <person name="White J."/>
            <person name="Yandava C."/>
            <person name="Haas B."/>
            <person name="Henn M.R."/>
            <person name="Nusbaum C."/>
            <person name="Birren B."/>
        </authorList>
    </citation>
    <scope>NUCLEOTIDE SEQUENCE [LARGE SCALE GENOMIC DNA]</scope>
</reference>
<dbReference type="Proteomes" id="UP000095285">
    <property type="component" value="Unassembled WGS sequence"/>
</dbReference>
<dbReference type="eggNOG" id="KOG0583">
    <property type="taxonomic scope" value="Eukaryota"/>
</dbReference>
<dbReference type="SMART" id="SM00220">
    <property type="entry name" value="S_TKc"/>
    <property type="match status" value="1"/>
</dbReference>
<dbReference type="STRING" id="7209.A0A1I7VPB9"/>
<feature type="region of interest" description="Disordered" evidence="1">
    <location>
        <begin position="50"/>
        <end position="137"/>
    </location>
</feature>
<feature type="compositionally biased region" description="Basic and acidic residues" evidence="1">
    <location>
        <begin position="116"/>
        <end position="127"/>
    </location>
</feature>
<feature type="domain" description="Protein kinase" evidence="2">
    <location>
        <begin position="131"/>
        <end position="429"/>
    </location>
</feature>
<dbReference type="InterPro" id="IPR024104">
    <property type="entry name" value="Tribbles/Ser_Thr_kinase_40"/>
</dbReference>
<evidence type="ECO:0000259" key="2">
    <source>
        <dbReference type="PROSITE" id="PS50011"/>
    </source>
</evidence>
<sequence>MRWDEMSEQQKSHLLRCDSYTLAFQKTYGYGAFPCELLLVAMYPVDECTSSSTSASHKQSKPNSGMAAAQSNDALSRKRTAARQLPRIMLHPNAPQSDGAVNSLTTNDYSQEDNGTDAKKRSRDVGTHGDFTLSELSDSQSKSPLCYAKDSAKRNRTWPEVNNTVVCGYQLVGAGKEFVAYHIEKKIVKTCQLIDSEQYMKLLTIASRLNEAKNYWKYEDLEEMREFVLSSGTEVCADNDGQRFMFSNWQYGTLHSKVQAGKVKLSESEAFSLFSKIVRGIAFCHACGIVVRDVKLRKFVFTDKQMTQLRLRDIFDVFVCEDIKDDRLRDRHSCPAYVAPEILKDSPEYAGRPADIWALGVLFYVLLFGSYPFNDTTPQRLFYRILKAKFNIPSQIPISQTARALIFGMLRKEPSERPTAEQLLYVPLEEQCLDDSNIISFRSILPGWLEIPSRIALLGIISNPAFEFARRIMKMNNETEDQVVPAFLPAVRKVQRHLQVMRDIMADSSLATAVIEENDDESSFSSSFLYSGPVIATTTIASNAASATHRTT</sequence>
<dbReference type="InterPro" id="IPR000719">
    <property type="entry name" value="Prot_kinase_dom"/>
</dbReference>
<feature type="compositionally biased region" description="Polar residues" evidence="1">
    <location>
        <begin position="94"/>
        <end position="109"/>
    </location>
</feature>
<protein>
    <submittedName>
        <fullName evidence="4">Protein kinase domain-containing protein</fullName>
    </submittedName>
</protein>
<dbReference type="WBParaSite" id="EN70_4793">
    <property type="protein sequence ID" value="EN70_4793"/>
    <property type="gene ID" value="EN70_4793"/>
</dbReference>
<evidence type="ECO:0000313" key="3">
    <source>
        <dbReference type="Proteomes" id="UP000095285"/>
    </source>
</evidence>
<organism evidence="3 4">
    <name type="scientific">Loa loa</name>
    <name type="common">Eye worm</name>
    <name type="synonym">Filaria loa</name>
    <dbReference type="NCBI Taxonomy" id="7209"/>
    <lineage>
        <taxon>Eukaryota</taxon>
        <taxon>Metazoa</taxon>
        <taxon>Ecdysozoa</taxon>
        <taxon>Nematoda</taxon>
        <taxon>Chromadorea</taxon>
        <taxon>Rhabditida</taxon>
        <taxon>Spirurina</taxon>
        <taxon>Spiruromorpha</taxon>
        <taxon>Filarioidea</taxon>
        <taxon>Onchocercidae</taxon>
        <taxon>Loa</taxon>
    </lineage>
</organism>
<evidence type="ECO:0000313" key="4">
    <source>
        <dbReference type="WBParaSite" id="EN70_4793"/>
    </source>
</evidence>
<dbReference type="GO" id="GO:0032436">
    <property type="term" value="P:positive regulation of proteasomal ubiquitin-dependent protein catabolic process"/>
    <property type="evidence" value="ECO:0007669"/>
    <property type="project" value="TreeGrafter"/>
</dbReference>
<dbReference type="PROSITE" id="PS50011">
    <property type="entry name" value="PROTEIN_KINASE_DOM"/>
    <property type="match status" value="1"/>
</dbReference>
<proteinExistence type="predicted"/>
<dbReference type="PANTHER" id="PTHR22961">
    <property type="entry name" value="SER/THR PROTEIN KINASE-TRB"/>
    <property type="match status" value="1"/>
</dbReference>
<dbReference type="GO" id="GO:0005634">
    <property type="term" value="C:nucleus"/>
    <property type="evidence" value="ECO:0007669"/>
    <property type="project" value="TreeGrafter"/>
</dbReference>
<dbReference type="Pfam" id="PF00069">
    <property type="entry name" value="Pkinase"/>
    <property type="match status" value="1"/>
</dbReference>
<evidence type="ECO:0000256" key="1">
    <source>
        <dbReference type="SAM" id="MobiDB-lite"/>
    </source>
</evidence>
<dbReference type="GO" id="GO:0031434">
    <property type="term" value="F:mitogen-activated protein kinase kinase binding"/>
    <property type="evidence" value="ECO:0007669"/>
    <property type="project" value="TreeGrafter"/>
</dbReference>